<dbReference type="Gene3D" id="3.40.50.720">
    <property type="entry name" value="NAD(P)-binding Rossmann-like Domain"/>
    <property type="match status" value="1"/>
</dbReference>
<dbReference type="PANTHER" id="PTHR43355:SF2">
    <property type="entry name" value="FLAVIN REDUCTASE (NADPH)"/>
    <property type="match status" value="1"/>
</dbReference>
<organism evidence="2 3">
    <name type="scientific">Vogesella aquatica</name>
    <dbReference type="NCBI Taxonomy" id="2984206"/>
    <lineage>
        <taxon>Bacteria</taxon>
        <taxon>Pseudomonadati</taxon>
        <taxon>Pseudomonadota</taxon>
        <taxon>Betaproteobacteria</taxon>
        <taxon>Neisseriales</taxon>
        <taxon>Chromobacteriaceae</taxon>
        <taxon>Vogesella</taxon>
    </lineage>
</organism>
<name>A0ABT5IZ83_9NEIS</name>
<evidence type="ECO:0000313" key="3">
    <source>
        <dbReference type="Proteomes" id="UP001219956"/>
    </source>
</evidence>
<evidence type="ECO:0000313" key="2">
    <source>
        <dbReference type="EMBL" id="MDC7717862.1"/>
    </source>
</evidence>
<reference evidence="2 3" key="1">
    <citation type="submission" date="2023-01" db="EMBL/GenBank/DDBJ databases">
        <title>Novel species of the genus Vogesella isolated from rivers.</title>
        <authorList>
            <person name="Lu H."/>
        </authorList>
    </citation>
    <scope>NUCLEOTIDE SEQUENCE [LARGE SCALE GENOMIC DNA]</scope>
    <source>
        <strain evidence="2 3">DC21W</strain>
    </source>
</reference>
<dbReference type="InterPro" id="IPR051606">
    <property type="entry name" value="Polyketide_Oxido-like"/>
</dbReference>
<sequence>MNIALIGASGFVGQALLQELLARDHHVTALVSRPERVAAAANLTVKASNAYDADAIARDVAGHDVVISAFNPGWDKADIRTLFLQGHAAIVAGTKAAGVARFIEVGGAGSLYVAPGLQLIDTPHFPAEYKEGAEGARQALNQLQDESVLDWVFVSPPALLAPGERSGQYQLGANELLMDGDAPAGISVADLAVAIVDEAEQARHHRQRFTVAAAK</sequence>
<accession>A0ABT5IZ83</accession>
<comment type="caution">
    <text evidence="2">The sequence shown here is derived from an EMBL/GenBank/DDBJ whole genome shotgun (WGS) entry which is preliminary data.</text>
</comment>
<gene>
    <name evidence="2" type="ORF">PQU95_11630</name>
</gene>
<keyword evidence="3" id="KW-1185">Reference proteome</keyword>
<dbReference type="InterPro" id="IPR036291">
    <property type="entry name" value="NAD(P)-bd_dom_sf"/>
</dbReference>
<dbReference type="Proteomes" id="UP001219956">
    <property type="component" value="Unassembled WGS sequence"/>
</dbReference>
<dbReference type="RefSeq" id="WP_272752170.1">
    <property type="nucleotide sequence ID" value="NZ_JAQQLF010000013.1"/>
</dbReference>
<dbReference type="SUPFAM" id="SSF51735">
    <property type="entry name" value="NAD(P)-binding Rossmann-fold domains"/>
    <property type="match status" value="1"/>
</dbReference>
<dbReference type="EMBL" id="JAQQLF010000013">
    <property type="protein sequence ID" value="MDC7717862.1"/>
    <property type="molecule type" value="Genomic_DNA"/>
</dbReference>
<feature type="domain" description="NAD(P)-binding" evidence="1">
    <location>
        <begin position="7"/>
        <end position="198"/>
    </location>
</feature>
<dbReference type="InterPro" id="IPR016040">
    <property type="entry name" value="NAD(P)-bd_dom"/>
</dbReference>
<proteinExistence type="predicted"/>
<evidence type="ECO:0000259" key="1">
    <source>
        <dbReference type="Pfam" id="PF13460"/>
    </source>
</evidence>
<dbReference type="PANTHER" id="PTHR43355">
    <property type="entry name" value="FLAVIN REDUCTASE (NADPH)"/>
    <property type="match status" value="1"/>
</dbReference>
<protein>
    <submittedName>
        <fullName evidence="2">NAD(P)H-binding protein</fullName>
    </submittedName>
</protein>
<dbReference type="Pfam" id="PF13460">
    <property type="entry name" value="NAD_binding_10"/>
    <property type="match status" value="1"/>
</dbReference>
<dbReference type="CDD" id="cd05244">
    <property type="entry name" value="BVR-B_like_SDR_a"/>
    <property type="match status" value="1"/>
</dbReference>